<evidence type="ECO:0000256" key="1">
    <source>
        <dbReference type="ARBA" id="ARBA00005271"/>
    </source>
</evidence>
<dbReference type="PRINTS" id="PR00828">
    <property type="entry name" value="FORMIN"/>
</dbReference>
<feature type="compositionally biased region" description="Polar residues" evidence="2">
    <location>
        <begin position="952"/>
        <end position="967"/>
    </location>
</feature>
<dbReference type="PROSITE" id="PS51444">
    <property type="entry name" value="FH2"/>
    <property type="match status" value="1"/>
</dbReference>
<dbReference type="Pfam" id="PF02181">
    <property type="entry name" value="FH2"/>
    <property type="match status" value="1"/>
</dbReference>
<feature type="compositionally biased region" description="Polar residues" evidence="2">
    <location>
        <begin position="320"/>
        <end position="336"/>
    </location>
</feature>
<feature type="region of interest" description="Disordered" evidence="2">
    <location>
        <begin position="1593"/>
        <end position="1615"/>
    </location>
</feature>
<accession>A0A182R7T1</accession>
<dbReference type="Gene3D" id="1.20.58.2220">
    <property type="entry name" value="Formin, FH2 domain"/>
    <property type="match status" value="1"/>
</dbReference>
<dbReference type="PANTHER" id="PTHR45920">
    <property type="entry name" value="FORMIN HOMOLOGY 2 DOMAIN CONTAINING, ISOFORM I"/>
    <property type="match status" value="1"/>
</dbReference>
<evidence type="ECO:0000313" key="4">
    <source>
        <dbReference type="EnsemblMetazoa" id="AFUN002231-PA"/>
    </source>
</evidence>
<dbReference type="GO" id="GO:0005737">
    <property type="term" value="C:cytoplasm"/>
    <property type="evidence" value="ECO:0007669"/>
    <property type="project" value="UniProtKB-ARBA"/>
</dbReference>
<evidence type="ECO:0000256" key="2">
    <source>
        <dbReference type="SAM" id="MobiDB-lite"/>
    </source>
</evidence>
<feature type="compositionally biased region" description="Polar residues" evidence="2">
    <location>
        <begin position="1"/>
        <end position="33"/>
    </location>
</feature>
<feature type="compositionally biased region" description="Polar residues" evidence="2">
    <location>
        <begin position="833"/>
        <end position="851"/>
    </location>
</feature>
<dbReference type="SUPFAM" id="SSF101447">
    <property type="entry name" value="Formin homology 2 domain (FH2 domain)"/>
    <property type="match status" value="1"/>
</dbReference>
<evidence type="ECO:0000259" key="3">
    <source>
        <dbReference type="PROSITE" id="PS51444"/>
    </source>
</evidence>
<feature type="compositionally biased region" description="Pro residues" evidence="2">
    <location>
        <begin position="979"/>
        <end position="992"/>
    </location>
</feature>
<feature type="region of interest" description="Disordered" evidence="2">
    <location>
        <begin position="476"/>
        <end position="529"/>
    </location>
</feature>
<feature type="compositionally biased region" description="Polar residues" evidence="2">
    <location>
        <begin position="673"/>
        <end position="698"/>
    </location>
</feature>
<dbReference type="PANTHER" id="PTHR45920:SF7">
    <property type="entry name" value="FORMIN-G"/>
    <property type="match status" value="1"/>
</dbReference>
<dbReference type="InterPro" id="IPR042201">
    <property type="entry name" value="FH2_Formin_sf"/>
</dbReference>
<feature type="compositionally biased region" description="Polar residues" evidence="2">
    <location>
        <begin position="218"/>
        <end position="244"/>
    </location>
</feature>
<feature type="region of interest" description="Disordered" evidence="2">
    <location>
        <begin position="259"/>
        <end position="285"/>
    </location>
</feature>
<dbReference type="InterPro" id="IPR015425">
    <property type="entry name" value="FH2_Formin"/>
</dbReference>
<feature type="domain" description="FH2" evidence="3">
    <location>
        <begin position="1135"/>
        <end position="1601"/>
    </location>
</feature>
<dbReference type="GO" id="GO:0051015">
    <property type="term" value="F:actin filament binding"/>
    <property type="evidence" value="ECO:0007669"/>
    <property type="project" value="TreeGrafter"/>
</dbReference>
<feature type="region of interest" description="Disordered" evidence="2">
    <location>
        <begin position="1"/>
        <end position="37"/>
    </location>
</feature>
<feature type="region of interest" description="Disordered" evidence="2">
    <location>
        <begin position="1180"/>
        <end position="1208"/>
    </location>
</feature>
<feature type="region of interest" description="Disordered" evidence="2">
    <location>
        <begin position="95"/>
        <end position="119"/>
    </location>
</feature>
<feature type="region of interest" description="Disordered" evidence="2">
    <location>
        <begin position="832"/>
        <end position="851"/>
    </location>
</feature>
<feature type="region of interest" description="Disordered" evidence="2">
    <location>
        <begin position="207"/>
        <end position="246"/>
    </location>
</feature>
<dbReference type="STRING" id="62324.A0A182R7T1"/>
<feature type="region of interest" description="Disordered" evidence="2">
    <location>
        <begin position="951"/>
        <end position="1118"/>
    </location>
</feature>
<dbReference type="VEuPathDB" id="VectorBase:AFUN2_013478"/>
<feature type="compositionally biased region" description="Basic and acidic residues" evidence="2">
    <location>
        <begin position="108"/>
        <end position="118"/>
    </location>
</feature>
<organism evidence="4">
    <name type="scientific">Anopheles funestus</name>
    <name type="common">African malaria mosquito</name>
    <dbReference type="NCBI Taxonomy" id="62324"/>
    <lineage>
        <taxon>Eukaryota</taxon>
        <taxon>Metazoa</taxon>
        <taxon>Ecdysozoa</taxon>
        <taxon>Arthropoda</taxon>
        <taxon>Hexapoda</taxon>
        <taxon>Insecta</taxon>
        <taxon>Pterygota</taxon>
        <taxon>Neoptera</taxon>
        <taxon>Endopterygota</taxon>
        <taxon>Diptera</taxon>
        <taxon>Nematocera</taxon>
        <taxon>Culicoidea</taxon>
        <taxon>Culicidae</taxon>
        <taxon>Anophelinae</taxon>
        <taxon>Anopheles</taxon>
    </lineage>
</organism>
<feature type="compositionally biased region" description="Polar residues" evidence="2">
    <location>
        <begin position="1597"/>
        <end position="1609"/>
    </location>
</feature>
<dbReference type="GO" id="GO:0005884">
    <property type="term" value="C:actin filament"/>
    <property type="evidence" value="ECO:0007669"/>
    <property type="project" value="InterPro"/>
</dbReference>
<dbReference type="InterPro" id="IPR001265">
    <property type="entry name" value="Formin_Cappuccino_subfam"/>
</dbReference>
<dbReference type="EnsemblMetazoa" id="AFUN002231-RA">
    <property type="protein sequence ID" value="AFUN002231-PA"/>
    <property type="gene ID" value="AFUN002231"/>
</dbReference>
<feature type="compositionally biased region" description="Low complexity" evidence="2">
    <location>
        <begin position="1103"/>
        <end position="1113"/>
    </location>
</feature>
<reference evidence="4" key="1">
    <citation type="submission" date="2020-05" db="UniProtKB">
        <authorList>
            <consortium name="EnsemblMetazoa"/>
        </authorList>
    </citation>
    <scope>IDENTIFICATION</scope>
    <source>
        <strain evidence="4">FUMOZ</strain>
    </source>
</reference>
<dbReference type="SMART" id="SM00498">
    <property type="entry name" value="FH2"/>
    <property type="match status" value="1"/>
</dbReference>
<dbReference type="VEuPathDB" id="VectorBase:AFUN002231"/>
<comment type="similarity">
    <text evidence="1">Belongs to the formin homology family. Cappuccino subfamily.</text>
</comment>
<feature type="compositionally biased region" description="Pro residues" evidence="2">
    <location>
        <begin position="1008"/>
        <end position="1037"/>
    </location>
</feature>
<feature type="compositionally biased region" description="Polar residues" evidence="2">
    <location>
        <begin position="259"/>
        <end position="280"/>
    </location>
</feature>
<sequence length="1626" mass="176876">MGNTQAHAATQPNAASAEQQPTSRSSKTPSLSKGRSFIKFGKRKQLLVEHEGQTLTGGRVSVEDDVTKPDLVTADTEEDGFSNILLDAAAHLDRNNSRREQNGSISEIAEKSADSNGRDDEEFDYIQQQASTGGKPAKHAKDASRSVDDAIYETHPQRPPPAIPATTMTTSNTGGMISNPSASFTHPPDHCMSLTCLETHKHISPQQTLPHHTCPPAASSSSTGHDSTLTGTRECNNAPIQRQDSGLPVATHSVSITTNDVETSTQQPTHCSRAASSQLRSKPVPATDNTLTDGCGGVVGQQPANPIIVTTDSWKRANSLNQTPAARESQPSTNSCAALRSKDTPNVIHLRDRTTSSSSDSIFTDPASPQGGFATEINEAYYSEENICDLNDTASTVRNRSPLAQLTICRNESLTLGGTDIEREERLKAKLECKNVSHISVSPCNENCSSGKESQANLHIEHNVSNVCIESETALYDSSESSSPPPDNSMERKRVPLSHRRTGSVTVTGSNGTGTTGIGTRVPTNGKPTKVLTKSSLYVGTKLPVLTDRKVSANNFSGTTPANRVVRPSYVPEKLNFFAYEKFEGHMLMNWLSSSLPSNIPGVNEQDLQALLFQYCTNLLVAGVMKQIPDKHAPPQDTFRTNLMYQWTHTEPPTPTPVTPGRLEPHVVWPHASETQSTTKSVSHQSTSTNIEQLANSKSDGDKTMSESLGQDQNDDQKASDFQLLRRRIASCETIAQLKSILQELFFNNNIPADAAEMTKNHNFNEQSMSNSYRLLFRDLLNGTDCTIYDKATTDLLNETECTVFAASTSTPKGKSIIQENNNSSESIVSHSLQASPNQGVQDEQKQTSVTRDTTANTHQTFLNNSITASNISDLPEHDTTRYFNEANMPNSNVPCAPSVTKYVCSSCAKSLSSGSTTSTLLAQSADESANIKRSADHTVLMDSAQPALVTRETQTDPSNKVHSQDGTAIPCPSDIKPSLPPPPPPPPPPPLFNTIPAQTATGGPQSSLPPPPPPPPPPPFQSTSLPPPPPPPPPMPMVGEGGKLLSVPPPPPPPPPMGIGPAGGAAGTALIGPPPPPPGGIGGGLGTNGPNAAPPPGPGKLASSASTTANTSGPPPLPLPIPVPGGWYAANILRKQPVNPPKPMKPLYWTRIIAPKSSSAGKNSNVMSTSLCDETDGASSISSTSVTEPADGGVHATKLETNSSPPTSLEIEKRLGLWQELEETNLDNLEEFTELFSRQVIIPKLREKVEKPEKTIKILDCKRSQNVGIFAKSLHVEWDEIECAIYHCDTSVVSLEAMQKILEIKASDEELMQIRDYAESSLANNNNAIPLDQPEQFLLRISSISFFSERISCIVFQAEFEEHYKGVSRKLKTVKQTCEFLTESEELKHLFSIILTLGNFMNGGNRTRGQADGFGLEILSKLKDVKSADTNTTLLHFIIRTYISQCRKSGIILQEIKLPIPDPGDLDKAVIVDYDDCRTQLTMLRSKTEECRRTADKVIQDSTEDHLHPFKEIMEEFIEKATARIEKQFCKLEECCECFVRTMRFYHFTPKTGTLEECKPEMFFELWLPFAHDFRSIFKKEMQHHLNELLKKTKRPSTAPSGAKQTTAKVKPGSLKERMKRLMQN</sequence>
<dbReference type="GO" id="GO:0008017">
    <property type="term" value="F:microtubule binding"/>
    <property type="evidence" value="ECO:0007669"/>
    <property type="project" value="InterPro"/>
</dbReference>
<feature type="region of interest" description="Disordered" evidence="2">
    <location>
        <begin position="49"/>
        <end position="81"/>
    </location>
</feature>
<feature type="region of interest" description="Disordered" evidence="2">
    <location>
        <begin position="320"/>
        <end position="343"/>
    </location>
</feature>
<name>A0A182R7T1_ANOFN</name>
<dbReference type="GO" id="GO:0030866">
    <property type="term" value="P:cortical actin cytoskeleton organization"/>
    <property type="evidence" value="ECO:0007669"/>
    <property type="project" value="TreeGrafter"/>
</dbReference>
<dbReference type="GO" id="GO:0045010">
    <property type="term" value="P:actin nucleation"/>
    <property type="evidence" value="ECO:0007669"/>
    <property type="project" value="InterPro"/>
</dbReference>
<feature type="region of interest" description="Disordered" evidence="2">
    <location>
        <begin position="671"/>
        <end position="717"/>
    </location>
</feature>
<proteinExistence type="inferred from homology"/>
<protein>
    <submittedName>
        <fullName evidence="4">FH2 domain-containing protein</fullName>
    </submittedName>
</protein>
<feature type="compositionally biased region" description="Pro residues" evidence="2">
    <location>
        <begin position="1048"/>
        <end position="1059"/>
    </location>
</feature>